<reference evidence="3" key="1">
    <citation type="submission" date="2021-04" db="EMBL/GenBank/DDBJ databases">
        <title>Sequencing of actinobacteria type strains.</title>
        <authorList>
            <person name="Nguyen G.-S."/>
            <person name="Wentzel A."/>
        </authorList>
    </citation>
    <scope>NUCLEOTIDE SEQUENCE</scope>
    <source>
        <strain evidence="3">DSM 42095</strain>
    </source>
</reference>
<dbReference type="InterPro" id="IPR013496">
    <property type="entry name" value="CHP02680"/>
</dbReference>
<protein>
    <submittedName>
        <fullName evidence="3">TIGR02680 family protein</fullName>
    </submittedName>
</protein>
<comment type="caution">
    <text evidence="3">The sequence shown here is derived from an EMBL/GenBank/DDBJ whole genome shotgun (WGS) entry which is preliminary data.</text>
</comment>
<keyword evidence="1" id="KW-0175">Coiled coil</keyword>
<evidence type="ECO:0000313" key="3">
    <source>
        <dbReference type="EMBL" id="MBR7672253.1"/>
    </source>
</evidence>
<name>A0A8T4IP05_9ACTN</name>
<dbReference type="InterPro" id="IPR027417">
    <property type="entry name" value="P-loop_NTPase"/>
</dbReference>
<feature type="compositionally biased region" description="Low complexity" evidence="2">
    <location>
        <begin position="1"/>
        <end position="26"/>
    </location>
</feature>
<gene>
    <name evidence="3" type="ORF">KDA82_04250</name>
</gene>
<feature type="coiled-coil region" evidence="1">
    <location>
        <begin position="861"/>
        <end position="888"/>
    </location>
</feature>
<feature type="coiled-coil region" evidence="1">
    <location>
        <begin position="803"/>
        <end position="830"/>
    </location>
</feature>
<proteinExistence type="predicted"/>
<evidence type="ECO:0000256" key="2">
    <source>
        <dbReference type="SAM" id="MobiDB-lite"/>
    </source>
</evidence>
<organism evidence="3 4">
    <name type="scientific">Streptomyces daliensis</name>
    <dbReference type="NCBI Taxonomy" id="299421"/>
    <lineage>
        <taxon>Bacteria</taxon>
        <taxon>Bacillati</taxon>
        <taxon>Actinomycetota</taxon>
        <taxon>Actinomycetes</taxon>
        <taxon>Kitasatosporales</taxon>
        <taxon>Streptomycetaceae</taxon>
        <taxon>Streptomyces</taxon>
    </lineage>
</organism>
<sequence>MTSHGSAPIPLQQPSSSSPSPYPASRRGPRYRLHRAGIVNVWQYDQQEFLFGDGRLLLRGKNGAGKSKALEMLLPYLLDGDARALDATGTGRTTLAWLMLDGFEGTNRLGYLWVEFRMTAEDGSDSHVTLGAALRASKSTKKASPFFFITPLRVGEDLTLVDSGKPLPIDALKDAVGPDNVTEHAVEHRARVARKLFGLTEATRYRNLTQLLHRLRRPTVGDRIESGGLITLLSETLPGLDEDVVEKVARNLHDLDAVRDELGRLERTDNALRTFLTSYSGYLKGVLRRNAENVDEELRLLTQRRRAAGDAGKKTASLRERESETGARLTALEDELDNARAELDALRASEGYRSLKDLAERRRTVAALHTAAESAFTTLLNSHGAERTATERLGQDNKRFGGRFRALSDEHREVVSEAERAGVARGHLGEAPSVPLTVLAPPVESEVTGPDGEVRHLGLGNVTAVDTEAAETALRTWEQRLTDARSVVKHRSRMVTDVERLIGLAQRAQADAAQADAERERLDEAAEATQDRLREARESLAEESARYAGHTEEWLERVGSRSGDPDVPSLETVRTLTGLASAPDAPFEERVLAADVDAQVEERARALLDPYAERLAARRDGLALDIGRTEDARDQLVRTWREWEARTDPQPPAPHHRAAERAAGTGAALYQLVDFAESVSDTERAGLEAALEASGLLDAWVSAEGTFLDPDTRDTLLDPVTTASAPAPGERTLASALRPVVPRESGLTTEQVRRGLAAIALAPTGTTTGAVSAVGFDGSWRLGAARGRHMKETAEYVGAAVRAETRRRKLAELTERIDGVERRLASERSALDDVNGRRQAVETALRELPRARRLSTAWTRLEEVERARKELAAKARKAARDAEAARARAVAARTETEATASAHDLPAAAEDLARVRTSLAALGSAVQRLCRSVSGTAEELTVSRTEVEGYRRVHEERLEAGRQYGRRLDELTPARTALRTLEEAVGAAEDEILARERATEQRITAAKRQLDDVREELAGLHDLTVRAEEEEKQHRHALTVQEESVVAVGRVLRRVVARPDVVRGAELPAASARLGAAEDPGADVRTRVRQLQELTDAVRDGLGQPGREVSDTTLLNRHTELRDQLAGGYDAQLEEHDGVKICRLVDDHGPHDVALVGERIAAQATEARGRLTEREREVFQRFLTGELGDHLSAQVIAAANLVAALNETLRTVRTSHGLGIELRWQLHEDVDADVRAAVELLRSPSGLRTREQGEQLREVLQRRIEDARKADPSAGYAAHLRTALDYRDWFRFETYVVDDAAPGRKRKLTGRTGLSQGEQRVLSYLVLFAAAAAHFTTLGEAAPHAPRLILLDDAFAKVDEPTHGRLGRILVDLDLDFVLTSERLMGNWPEVPSLHIYECLRDARVRGVASLHYTWNGRHRRLMPV</sequence>
<dbReference type="Gene3D" id="3.40.50.300">
    <property type="entry name" value="P-loop containing nucleotide triphosphate hydrolases"/>
    <property type="match status" value="1"/>
</dbReference>
<feature type="coiled-coil region" evidence="1">
    <location>
        <begin position="996"/>
        <end position="1030"/>
    </location>
</feature>
<dbReference type="NCBIfam" id="TIGR02680">
    <property type="entry name" value="TIGR02680 family protein"/>
    <property type="match status" value="1"/>
</dbReference>
<feature type="coiled-coil region" evidence="1">
    <location>
        <begin position="498"/>
        <end position="553"/>
    </location>
</feature>
<evidence type="ECO:0000256" key="1">
    <source>
        <dbReference type="SAM" id="Coils"/>
    </source>
</evidence>
<dbReference type="Proteomes" id="UP000675554">
    <property type="component" value="Unassembled WGS sequence"/>
</dbReference>
<dbReference type="SUPFAM" id="SSF52540">
    <property type="entry name" value="P-loop containing nucleoside triphosphate hydrolases"/>
    <property type="match status" value="1"/>
</dbReference>
<dbReference type="EMBL" id="JAGSMN010000082">
    <property type="protein sequence ID" value="MBR7672253.1"/>
    <property type="molecule type" value="Genomic_DNA"/>
</dbReference>
<dbReference type="PANTHER" id="PTHR43941:SF1">
    <property type="entry name" value="STRUCTURAL MAINTENANCE OF CHROMOSOMES PROTEIN 2"/>
    <property type="match status" value="1"/>
</dbReference>
<accession>A0A8T4IP05</accession>
<feature type="coiled-coil region" evidence="1">
    <location>
        <begin position="284"/>
        <end position="349"/>
    </location>
</feature>
<keyword evidence="4" id="KW-1185">Reference proteome</keyword>
<dbReference type="Pfam" id="PF13558">
    <property type="entry name" value="SbcC_Walker_B"/>
    <property type="match status" value="1"/>
</dbReference>
<feature type="region of interest" description="Disordered" evidence="2">
    <location>
        <begin position="1"/>
        <end position="27"/>
    </location>
</feature>
<dbReference type="PANTHER" id="PTHR43941">
    <property type="entry name" value="STRUCTURAL MAINTENANCE OF CHROMOSOMES PROTEIN 2"/>
    <property type="match status" value="1"/>
</dbReference>
<evidence type="ECO:0000313" key="4">
    <source>
        <dbReference type="Proteomes" id="UP000675554"/>
    </source>
</evidence>